<keyword evidence="1" id="KW-0238">DNA-binding</keyword>
<keyword evidence="4" id="KW-1185">Reference proteome</keyword>
<protein>
    <recommendedName>
        <fullName evidence="2">HTH luxR-type domain-containing protein</fullName>
    </recommendedName>
</protein>
<dbReference type="EMBL" id="BSEJ01000014">
    <property type="protein sequence ID" value="GLJ62518.1"/>
    <property type="molecule type" value="Genomic_DNA"/>
</dbReference>
<reference evidence="3" key="1">
    <citation type="journal article" date="2014" name="Int. J. Syst. Evol. Microbiol.">
        <title>Complete genome sequence of Corynebacterium casei LMG S-19264T (=DSM 44701T), isolated from a smear-ripened cheese.</title>
        <authorList>
            <consortium name="US DOE Joint Genome Institute (JGI-PGF)"/>
            <person name="Walter F."/>
            <person name="Albersmeier A."/>
            <person name="Kalinowski J."/>
            <person name="Ruckert C."/>
        </authorList>
    </citation>
    <scope>NUCLEOTIDE SEQUENCE</scope>
    <source>
        <strain evidence="3">VKM Ac-1020</strain>
    </source>
</reference>
<dbReference type="CDD" id="cd06170">
    <property type="entry name" value="LuxR_C_like"/>
    <property type="match status" value="1"/>
</dbReference>
<dbReference type="Proteomes" id="UP001142462">
    <property type="component" value="Unassembled WGS sequence"/>
</dbReference>
<dbReference type="SUPFAM" id="SSF46894">
    <property type="entry name" value="C-terminal effector domain of the bipartite response regulators"/>
    <property type="match status" value="1"/>
</dbReference>
<dbReference type="PRINTS" id="PR00038">
    <property type="entry name" value="HTHLUXR"/>
</dbReference>
<dbReference type="SMART" id="SM00421">
    <property type="entry name" value="HTH_LUXR"/>
    <property type="match status" value="1"/>
</dbReference>
<dbReference type="RefSeq" id="WP_271174213.1">
    <property type="nucleotide sequence ID" value="NZ_BSEJ01000014.1"/>
</dbReference>
<comment type="caution">
    <text evidence="3">The sequence shown here is derived from an EMBL/GenBank/DDBJ whole genome shotgun (WGS) entry which is preliminary data.</text>
</comment>
<feature type="domain" description="HTH luxR-type" evidence="2">
    <location>
        <begin position="440"/>
        <end position="505"/>
    </location>
</feature>
<evidence type="ECO:0000313" key="4">
    <source>
        <dbReference type="Proteomes" id="UP001142462"/>
    </source>
</evidence>
<organism evidence="3 4">
    <name type="scientific">Microbacterium barkeri</name>
    <dbReference type="NCBI Taxonomy" id="33917"/>
    <lineage>
        <taxon>Bacteria</taxon>
        <taxon>Bacillati</taxon>
        <taxon>Actinomycetota</taxon>
        <taxon>Actinomycetes</taxon>
        <taxon>Micrococcales</taxon>
        <taxon>Microbacteriaceae</taxon>
        <taxon>Microbacterium</taxon>
    </lineage>
</organism>
<dbReference type="GO" id="GO:0006355">
    <property type="term" value="P:regulation of DNA-templated transcription"/>
    <property type="evidence" value="ECO:0007669"/>
    <property type="project" value="InterPro"/>
</dbReference>
<dbReference type="InterPro" id="IPR039420">
    <property type="entry name" value="WalR-like"/>
</dbReference>
<accession>A0A9W6LXS2</accession>
<evidence type="ECO:0000256" key="1">
    <source>
        <dbReference type="ARBA" id="ARBA00023125"/>
    </source>
</evidence>
<name>A0A9W6LXS2_9MICO</name>
<evidence type="ECO:0000259" key="2">
    <source>
        <dbReference type="PROSITE" id="PS50043"/>
    </source>
</evidence>
<dbReference type="InterPro" id="IPR000792">
    <property type="entry name" value="Tscrpt_reg_LuxR_C"/>
</dbReference>
<sequence>MSGSATAPVPGEEPNAERVGARVYRALARRSWEAALALVEENWSQLLASDVTAIRAVVSTVPPPLLDADGRWPRVREYLAAVPRARPSAPSHARPTSLTRVIVLTDHARDAAREGDDRTALLCAREAKAAYASAPSGERDGIGADLPWLLLTWGAAELASGDPLAAREDLTYAYSAAHAVGAPRVALAAAAELAWHHALDGRAAARDEWEESGTALLHASPQDTPVPVLLRLTRALALFDALALDAARRELAAARRAARGRARDVEILAAMIDAKTPGRETVSAGAEAALPPAAGRAGELAGARAQLLAHVGRVERARQGLDAVAATHAPSGRARRAAVNLARGALESAEQDAHVALSDLGRPRSAVEALVVLAAVQLRRGQDPARTFLGAVAIADAHRIPVALTMIPRGDFAALSQAVSPGSASLAALAAADIRFPPDSGAAQLRLTPQEISILRLLAEGATSAHAASALGVSVNTIKTFTRRIYAKLGVSSRADMTAAAGEHGLL</sequence>
<dbReference type="PROSITE" id="PS50043">
    <property type="entry name" value="HTH_LUXR_2"/>
    <property type="match status" value="1"/>
</dbReference>
<dbReference type="PANTHER" id="PTHR43214">
    <property type="entry name" value="TWO-COMPONENT RESPONSE REGULATOR"/>
    <property type="match status" value="1"/>
</dbReference>
<evidence type="ECO:0000313" key="3">
    <source>
        <dbReference type="EMBL" id="GLJ62518.1"/>
    </source>
</evidence>
<dbReference type="InterPro" id="IPR016032">
    <property type="entry name" value="Sig_transdc_resp-reg_C-effctor"/>
</dbReference>
<dbReference type="Pfam" id="PF00196">
    <property type="entry name" value="GerE"/>
    <property type="match status" value="1"/>
</dbReference>
<gene>
    <name evidence="3" type="ORF">GCM10017576_26490</name>
</gene>
<dbReference type="InterPro" id="IPR036388">
    <property type="entry name" value="WH-like_DNA-bd_sf"/>
</dbReference>
<dbReference type="GO" id="GO:0003677">
    <property type="term" value="F:DNA binding"/>
    <property type="evidence" value="ECO:0007669"/>
    <property type="project" value="UniProtKB-KW"/>
</dbReference>
<reference evidence="3" key="2">
    <citation type="submission" date="2023-01" db="EMBL/GenBank/DDBJ databases">
        <authorList>
            <person name="Sun Q."/>
            <person name="Evtushenko L."/>
        </authorList>
    </citation>
    <scope>NUCLEOTIDE SEQUENCE</scope>
    <source>
        <strain evidence="3">VKM Ac-1020</strain>
    </source>
</reference>
<proteinExistence type="predicted"/>
<dbReference type="AlphaFoldDB" id="A0A9W6LXS2"/>
<dbReference type="Gene3D" id="1.10.10.10">
    <property type="entry name" value="Winged helix-like DNA-binding domain superfamily/Winged helix DNA-binding domain"/>
    <property type="match status" value="1"/>
</dbReference>